<dbReference type="VEuPathDB" id="VectorBase:GPAI008655"/>
<evidence type="ECO:0000313" key="3">
    <source>
        <dbReference type="Proteomes" id="UP000092445"/>
    </source>
</evidence>
<feature type="transmembrane region" description="Helical" evidence="1">
    <location>
        <begin position="52"/>
        <end position="70"/>
    </location>
</feature>
<reference evidence="3" key="1">
    <citation type="submission" date="2014-03" db="EMBL/GenBank/DDBJ databases">
        <authorList>
            <person name="Aksoy S."/>
            <person name="Warren W."/>
            <person name="Wilson R.K."/>
        </authorList>
    </citation>
    <scope>NUCLEOTIDE SEQUENCE [LARGE SCALE GENOMIC DNA]</scope>
    <source>
        <strain evidence="3">IAEA</strain>
    </source>
</reference>
<name>A0A1A9ZAI2_GLOPL</name>
<evidence type="ECO:0000313" key="2">
    <source>
        <dbReference type="EnsemblMetazoa" id="GPAI008655-PA"/>
    </source>
</evidence>
<keyword evidence="1" id="KW-0472">Membrane</keyword>
<dbReference type="EnsemblMetazoa" id="GPAI008655-RA">
    <property type="protein sequence ID" value="GPAI008655-PA"/>
    <property type="gene ID" value="GPAI008655"/>
</dbReference>
<keyword evidence="1" id="KW-1133">Transmembrane helix</keyword>
<protein>
    <submittedName>
        <fullName evidence="2">Uncharacterized protein</fullName>
    </submittedName>
</protein>
<keyword evidence="3" id="KW-1185">Reference proteome</keyword>
<dbReference type="AlphaFoldDB" id="A0A1A9ZAI2"/>
<accession>A0A1A9ZAI2</accession>
<organism evidence="2 3">
    <name type="scientific">Glossina pallidipes</name>
    <name type="common">Tsetse fly</name>
    <dbReference type="NCBI Taxonomy" id="7398"/>
    <lineage>
        <taxon>Eukaryota</taxon>
        <taxon>Metazoa</taxon>
        <taxon>Ecdysozoa</taxon>
        <taxon>Arthropoda</taxon>
        <taxon>Hexapoda</taxon>
        <taxon>Insecta</taxon>
        <taxon>Pterygota</taxon>
        <taxon>Neoptera</taxon>
        <taxon>Endopterygota</taxon>
        <taxon>Diptera</taxon>
        <taxon>Brachycera</taxon>
        <taxon>Muscomorpha</taxon>
        <taxon>Hippoboscoidea</taxon>
        <taxon>Glossinidae</taxon>
        <taxon>Glossina</taxon>
    </lineage>
</organism>
<evidence type="ECO:0000256" key="1">
    <source>
        <dbReference type="SAM" id="Phobius"/>
    </source>
</evidence>
<reference evidence="2" key="2">
    <citation type="submission" date="2020-05" db="UniProtKB">
        <authorList>
            <consortium name="EnsemblMetazoa"/>
        </authorList>
    </citation>
    <scope>IDENTIFICATION</scope>
    <source>
        <strain evidence="2">IAEA</strain>
    </source>
</reference>
<proteinExistence type="predicted"/>
<dbReference type="Proteomes" id="UP000092445">
    <property type="component" value="Unassembled WGS sequence"/>
</dbReference>
<sequence>MPKSGVGSITLYPTKYTLLCGSSKCCSYAVSSDDTTVVAGSRKFAPNNYDQFPFTLSAGSASVMVAVVILKIRRFTNIFRHCDWAVTTNDKGLLTYHNVGNAEE</sequence>
<keyword evidence="1" id="KW-0812">Transmembrane</keyword>